<dbReference type="EMBL" id="JACEFO010001776">
    <property type="protein sequence ID" value="KAF8704143.1"/>
    <property type="molecule type" value="Genomic_DNA"/>
</dbReference>
<dbReference type="SUPFAM" id="SSF69645">
    <property type="entry name" value="Arp2/3 complex subunits"/>
    <property type="match status" value="2"/>
</dbReference>
<dbReference type="GO" id="GO:0005200">
    <property type="term" value="F:structural constituent of cytoskeleton"/>
    <property type="evidence" value="ECO:0007669"/>
    <property type="project" value="TreeGrafter"/>
</dbReference>
<evidence type="ECO:0000256" key="6">
    <source>
        <dbReference type="RuleBase" id="RU364015"/>
    </source>
</evidence>
<dbReference type="InterPro" id="IPR007188">
    <property type="entry name" value="ARPC2"/>
</dbReference>
<dbReference type="GO" id="GO:0005885">
    <property type="term" value="C:Arp2/3 protein complex"/>
    <property type="evidence" value="ECO:0007669"/>
    <property type="project" value="InterPro"/>
</dbReference>
<dbReference type="GO" id="GO:0030041">
    <property type="term" value="P:actin filament polymerization"/>
    <property type="evidence" value="ECO:0007669"/>
    <property type="project" value="InterPro"/>
</dbReference>
<evidence type="ECO:0000256" key="3">
    <source>
        <dbReference type="ARBA" id="ARBA00022490"/>
    </source>
</evidence>
<dbReference type="InterPro" id="IPR034666">
    <property type="entry name" value="ARPC2/4"/>
</dbReference>
<keyword evidence="5 6" id="KW-0206">Cytoskeleton</keyword>
<protein>
    <recommendedName>
        <fullName evidence="6">Arp2/3 complex 34 kDa subunit</fullName>
    </recommendedName>
</protein>
<dbReference type="Proteomes" id="UP000636709">
    <property type="component" value="Unassembled WGS sequence"/>
</dbReference>
<dbReference type="Gene3D" id="3.30.1460.20">
    <property type="match status" value="2"/>
</dbReference>
<evidence type="ECO:0000313" key="7">
    <source>
        <dbReference type="EMBL" id="KAF8704143.1"/>
    </source>
</evidence>
<comment type="function">
    <text evidence="6">Functions as actin-binding component of the Arp2/3 complex which is involved in regulation of actin polymerization and together with an activating nucleation-promoting factor (NPF) mediates the formation of branched actin networks.</text>
</comment>
<name>A0A835BPF9_9POAL</name>
<dbReference type="GO" id="GO:0051015">
    <property type="term" value="F:actin filament binding"/>
    <property type="evidence" value="ECO:0007669"/>
    <property type="project" value="TreeGrafter"/>
</dbReference>
<evidence type="ECO:0000256" key="1">
    <source>
        <dbReference type="ARBA" id="ARBA00004245"/>
    </source>
</evidence>
<dbReference type="OrthoDB" id="148331at2759"/>
<dbReference type="PANTHER" id="PTHR12058:SF1">
    <property type="entry name" value="ACTIN-RELATED PROTEIN 2_3 COMPLEX SUBUNIT 2B"/>
    <property type="match status" value="1"/>
</dbReference>
<comment type="subunit">
    <text evidence="6">Component of the Arp2/3 complex.</text>
</comment>
<evidence type="ECO:0000256" key="4">
    <source>
        <dbReference type="ARBA" id="ARBA00023203"/>
    </source>
</evidence>
<organism evidence="7 8">
    <name type="scientific">Digitaria exilis</name>
    <dbReference type="NCBI Taxonomy" id="1010633"/>
    <lineage>
        <taxon>Eukaryota</taxon>
        <taxon>Viridiplantae</taxon>
        <taxon>Streptophyta</taxon>
        <taxon>Embryophyta</taxon>
        <taxon>Tracheophyta</taxon>
        <taxon>Spermatophyta</taxon>
        <taxon>Magnoliopsida</taxon>
        <taxon>Liliopsida</taxon>
        <taxon>Poales</taxon>
        <taxon>Poaceae</taxon>
        <taxon>PACMAD clade</taxon>
        <taxon>Panicoideae</taxon>
        <taxon>Panicodae</taxon>
        <taxon>Paniceae</taxon>
        <taxon>Anthephorinae</taxon>
        <taxon>Digitaria</taxon>
    </lineage>
</organism>
<keyword evidence="3 6" id="KW-0963">Cytoplasm</keyword>
<dbReference type="PANTHER" id="PTHR12058">
    <property type="entry name" value="ARP2/3 COMPLEX 34 KDA SUBUNIT"/>
    <property type="match status" value="1"/>
</dbReference>
<evidence type="ECO:0000256" key="2">
    <source>
        <dbReference type="ARBA" id="ARBA00007192"/>
    </source>
</evidence>
<proteinExistence type="inferred from homology"/>
<evidence type="ECO:0000313" key="8">
    <source>
        <dbReference type="Proteomes" id="UP000636709"/>
    </source>
</evidence>
<keyword evidence="8" id="KW-1185">Reference proteome</keyword>
<comment type="subcellular location">
    <subcellularLocation>
        <location evidence="1 6">Cytoplasm</location>
        <location evidence="1 6">Cytoskeleton</location>
    </subcellularLocation>
</comment>
<accession>A0A835BPF9</accession>
<keyword evidence="4 6" id="KW-0009">Actin-binding</keyword>
<comment type="similarity">
    <text evidence="2 6">Belongs to the ARPC2 family.</text>
</comment>
<comment type="caution">
    <text evidence="7">The sequence shown here is derived from an EMBL/GenBank/DDBJ whole genome shotgun (WGS) entry which is preliminary data.</text>
</comment>
<sequence length="378" mass="42845">MAFFSSGSRALVEILTRMQSAERPMPVDHTFFEFGSIRYHVEASVSDHENVYLSISTPSLSLEASPSSSGLPEATLQETRKTYHRFAEVVEPPREGYVLTLKLNFSGLTRPKDRVKAITQVSRLQSVVLSSQLKDMLGSLVSSGTMKLVYNQREPFFVSKTQDEKINAVFPMRFRDDTDLAIATSFFQELQELGSSLVKKAPTCSWSPIPPPELRGEHVHRLTTNGGFVSFGVLPRHVMGKKRAAKTAWILLNFQAYVKYHIKCTRSHIQSRMRERLEALTEVVQGARLRGNDDARKSQASAVVKKRGSKSRLISFAKANKRLQKGFRAVLGKIKRLRLRIRVKGLDRLRRQCQCFPVPKLPGPSPRRKVHRYHKLGK</sequence>
<dbReference type="Pfam" id="PF04045">
    <property type="entry name" value="P34-Arc"/>
    <property type="match status" value="1"/>
</dbReference>
<dbReference type="GO" id="GO:0034314">
    <property type="term" value="P:Arp2/3 complex-mediated actin nucleation"/>
    <property type="evidence" value="ECO:0007669"/>
    <property type="project" value="InterPro"/>
</dbReference>
<dbReference type="AlphaFoldDB" id="A0A835BPF9"/>
<gene>
    <name evidence="7" type="ORF">HU200_031636</name>
</gene>
<evidence type="ECO:0000256" key="5">
    <source>
        <dbReference type="ARBA" id="ARBA00023212"/>
    </source>
</evidence>
<reference evidence="7" key="1">
    <citation type="submission" date="2020-07" db="EMBL/GenBank/DDBJ databases">
        <title>Genome sequence and genetic diversity analysis of an under-domesticated orphan crop, white fonio (Digitaria exilis).</title>
        <authorList>
            <person name="Bennetzen J.L."/>
            <person name="Chen S."/>
            <person name="Ma X."/>
            <person name="Wang X."/>
            <person name="Yssel A.E.J."/>
            <person name="Chaluvadi S.R."/>
            <person name="Johnson M."/>
            <person name="Gangashetty P."/>
            <person name="Hamidou F."/>
            <person name="Sanogo M.D."/>
            <person name="Zwaenepoel A."/>
            <person name="Wallace J."/>
            <person name="Van De Peer Y."/>
            <person name="Van Deynze A."/>
        </authorList>
    </citation>
    <scope>NUCLEOTIDE SEQUENCE</scope>
    <source>
        <tissue evidence="7">Leaves</tissue>
    </source>
</reference>